<keyword evidence="2" id="KW-1003">Cell membrane</keyword>
<organism evidence="7 8">
    <name type="scientific">Paenibacillus flagellatus</name>
    <dbReference type="NCBI Taxonomy" id="2211139"/>
    <lineage>
        <taxon>Bacteria</taxon>
        <taxon>Bacillati</taxon>
        <taxon>Bacillota</taxon>
        <taxon>Bacilli</taxon>
        <taxon>Bacillales</taxon>
        <taxon>Paenibacillaceae</taxon>
        <taxon>Paenibacillus</taxon>
    </lineage>
</organism>
<dbReference type="EMBL" id="QJVJ01000010">
    <property type="protein sequence ID" value="PYI52077.1"/>
    <property type="molecule type" value="Genomic_DNA"/>
</dbReference>
<evidence type="ECO:0000313" key="8">
    <source>
        <dbReference type="Proteomes" id="UP000247476"/>
    </source>
</evidence>
<evidence type="ECO:0000256" key="6">
    <source>
        <dbReference type="SAM" id="Phobius"/>
    </source>
</evidence>
<dbReference type="Pfam" id="PF01810">
    <property type="entry name" value="LysE"/>
    <property type="match status" value="1"/>
</dbReference>
<dbReference type="Proteomes" id="UP000247476">
    <property type="component" value="Unassembled WGS sequence"/>
</dbReference>
<keyword evidence="4 6" id="KW-1133">Transmembrane helix</keyword>
<dbReference type="OrthoDB" id="7874789at2"/>
<gene>
    <name evidence="7" type="ORF">DLM86_21570</name>
</gene>
<dbReference type="RefSeq" id="WP_110842147.1">
    <property type="nucleotide sequence ID" value="NZ_QJVJ01000010.1"/>
</dbReference>
<feature type="transmembrane region" description="Helical" evidence="6">
    <location>
        <begin position="147"/>
        <end position="168"/>
    </location>
</feature>
<dbReference type="InterPro" id="IPR001123">
    <property type="entry name" value="LeuE-type"/>
</dbReference>
<feature type="transmembrane region" description="Helical" evidence="6">
    <location>
        <begin position="114"/>
        <end position="135"/>
    </location>
</feature>
<feature type="transmembrane region" description="Helical" evidence="6">
    <location>
        <begin position="180"/>
        <end position="201"/>
    </location>
</feature>
<comment type="caution">
    <text evidence="7">The sequence shown here is derived from an EMBL/GenBank/DDBJ whole genome shotgun (WGS) entry which is preliminary data.</text>
</comment>
<evidence type="ECO:0000256" key="5">
    <source>
        <dbReference type="ARBA" id="ARBA00023136"/>
    </source>
</evidence>
<accession>A0A2V5KMD8</accession>
<evidence type="ECO:0000256" key="1">
    <source>
        <dbReference type="ARBA" id="ARBA00004651"/>
    </source>
</evidence>
<sequence>MSVFWSYLLLGLSLAAPIGPINAAQIRTGIRSGFVQAWLVGLGAMAADVLYMLLVYMGVVHFIDIAFMKTFLWLFGCFVLVYTGVETLVAAGRLHEGDGTRSDGTSLRSFSSGFVLSATNPLTVLFWLGIYGSVLAESAASLVPGKLLLYSLAIVLGILLWDLFMAGTASGFRRLLSPRFLTIVSIVSGLSLLVFGAYFGLEAFRALFG</sequence>
<evidence type="ECO:0000313" key="7">
    <source>
        <dbReference type="EMBL" id="PYI52077.1"/>
    </source>
</evidence>
<dbReference type="PANTHER" id="PTHR30086:SF6">
    <property type="entry name" value="AMINO ACID EFFLUX PROTEIN YCGF-RELATED"/>
    <property type="match status" value="1"/>
</dbReference>
<keyword evidence="5 6" id="KW-0472">Membrane</keyword>
<protein>
    <submittedName>
        <fullName evidence="7">Amino acid transporter</fullName>
    </submittedName>
</protein>
<dbReference type="AlphaFoldDB" id="A0A2V5KMD8"/>
<evidence type="ECO:0000256" key="4">
    <source>
        <dbReference type="ARBA" id="ARBA00022989"/>
    </source>
</evidence>
<comment type="subcellular location">
    <subcellularLocation>
        <location evidence="1">Cell membrane</location>
        <topology evidence="1">Multi-pass membrane protein</topology>
    </subcellularLocation>
</comment>
<proteinExistence type="predicted"/>
<keyword evidence="8" id="KW-1185">Reference proteome</keyword>
<dbReference type="GO" id="GO:0005886">
    <property type="term" value="C:plasma membrane"/>
    <property type="evidence" value="ECO:0007669"/>
    <property type="project" value="UniProtKB-SubCell"/>
</dbReference>
<feature type="transmembrane region" description="Helical" evidence="6">
    <location>
        <begin position="71"/>
        <end position="94"/>
    </location>
</feature>
<dbReference type="GO" id="GO:0015171">
    <property type="term" value="F:amino acid transmembrane transporter activity"/>
    <property type="evidence" value="ECO:0007669"/>
    <property type="project" value="TreeGrafter"/>
</dbReference>
<feature type="transmembrane region" description="Helical" evidence="6">
    <location>
        <begin position="33"/>
        <end position="59"/>
    </location>
</feature>
<reference evidence="7 8" key="1">
    <citation type="submission" date="2018-05" db="EMBL/GenBank/DDBJ databases">
        <title>Paenibacillus flagellatus sp. nov., isolated from selenium mineral soil.</title>
        <authorList>
            <person name="Dai X."/>
        </authorList>
    </citation>
    <scope>NUCLEOTIDE SEQUENCE [LARGE SCALE GENOMIC DNA]</scope>
    <source>
        <strain evidence="7 8">DXL2</strain>
    </source>
</reference>
<evidence type="ECO:0000256" key="3">
    <source>
        <dbReference type="ARBA" id="ARBA00022692"/>
    </source>
</evidence>
<evidence type="ECO:0000256" key="2">
    <source>
        <dbReference type="ARBA" id="ARBA00022475"/>
    </source>
</evidence>
<keyword evidence="3 6" id="KW-0812">Transmembrane</keyword>
<dbReference type="PANTHER" id="PTHR30086">
    <property type="entry name" value="ARGININE EXPORTER PROTEIN ARGO"/>
    <property type="match status" value="1"/>
</dbReference>
<name>A0A2V5KMD8_9BACL</name>